<dbReference type="InterPro" id="IPR057227">
    <property type="entry name" value="DUF7905"/>
</dbReference>
<evidence type="ECO:0000313" key="4">
    <source>
        <dbReference type="Proteomes" id="UP000011064"/>
    </source>
</evidence>
<dbReference type="HOGENOM" id="CLU_031405_0_0_1"/>
<protein>
    <recommendedName>
        <fullName evidence="2">DUF7905 domain-containing protein</fullName>
    </recommendedName>
</protein>
<reference evidence="4" key="1">
    <citation type="submission" date="2010-09" db="EMBL/GenBank/DDBJ databases">
        <title>The genome sequence of Geomyces destructans 20631-21.</title>
        <authorList>
            <consortium name="The Broad Institute Genome Sequencing Platform"/>
            <person name="Cuomo C.A."/>
            <person name="Blehert D.S."/>
            <person name="Lorch J.M."/>
            <person name="Young S.K."/>
            <person name="Zeng Q."/>
            <person name="Gargeya S."/>
            <person name="Fitzgerald M."/>
            <person name="Haas B."/>
            <person name="Abouelleil A."/>
            <person name="Alvarado L."/>
            <person name="Arachchi H.M."/>
            <person name="Berlin A."/>
            <person name="Brown A."/>
            <person name="Chapman S.B."/>
            <person name="Chen Z."/>
            <person name="Dunbar C."/>
            <person name="Freedman E."/>
            <person name="Gearin G."/>
            <person name="Gellesch M."/>
            <person name="Goldberg J."/>
            <person name="Griggs A."/>
            <person name="Gujja S."/>
            <person name="Heiman D."/>
            <person name="Howarth C."/>
            <person name="Larson L."/>
            <person name="Lui A."/>
            <person name="MacDonald P.J.P."/>
            <person name="Montmayeur A."/>
            <person name="Murphy C."/>
            <person name="Neiman D."/>
            <person name="Pearson M."/>
            <person name="Priest M."/>
            <person name="Roberts A."/>
            <person name="Saif S."/>
            <person name="Shea T."/>
            <person name="Shenoy N."/>
            <person name="Sisk P."/>
            <person name="Stolte C."/>
            <person name="Sykes S."/>
            <person name="Wortman J."/>
            <person name="Nusbaum C."/>
            <person name="Birren B."/>
        </authorList>
    </citation>
    <scope>NUCLEOTIDE SEQUENCE [LARGE SCALE GENOMIC DNA]</scope>
    <source>
        <strain evidence="4">ATCC MYA-4855 / 20631-21</strain>
    </source>
</reference>
<dbReference type="Pfam" id="PF25482">
    <property type="entry name" value="DUF7905"/>
    <property type="match status" value="1"/>
</dbReference>
<name>L8G424_PSED2</name>
<sequence length="623" mass="69031">MDTKTLEIDTVITEWDEDYQAKALETKALETKALETKGGSGAGPQSTAAQSQRPAIATYPHNKAPSHDGLGARELPSKDSLPVNHFGAPSSSANNGVARRASESTSRKVPPWITKKFTDTKKSKQGWAEHPGLITTRKGNQIALDAATNKYLGPITVNTDFKCTGYFGHCDPDLIASQNVDKAWDRIRIAYRVYIALDSENKTIVVEAETDEDCITALGRIRITLFHAEANERTCRARYIVEPPSASSMRKEVLGIELAESKDKLDKRVKLAGPCLIPKEVKEWEQKRKELMAFNEKVFADHLGNAFINLCALHSSMRMRVQFGNVILRRYRAEMARSGFAFEKFIDMMGQSRTGAVFEKMIGGVELGFQLIRKIHESHDMFCPLDNMIGKLSDIKPKQRLIYRKCGTVGFRLEADIDISARGGEYQLGENSLYKEDSALKKRLEVGFLGFNSKFHWALEIMTQEKLSSNSVSIQATAQELLSSAKVEEDVMGFPYPSAGPNRRLNGNDTANIHTIFQYKLMGTPYVVQILLSRGICSDSVGYCGASMYSTNWDDHMGPNEGESCERWKLGSDLRVLFPPPPASKPSSFAVGGQVVDKHEGFRAFLAAVAKVQSFLSEAGSGK</sequence>
<dbReference type="STRING" id="658429.L8G424"/>
<dbReference type="InParanoid" id="L8G424"/>
<dbReference type="VEuPathDB" id="FungiDB:GMDG_02863"/>
<gene>
    <name evidence="3" type="ORF">GMDG_02863</name>
</gene>
<dbReference type="EMBL" id="GL573210">
    <property type="protein sequence ID" value="ELR08025.1"/>
    <property type="molecule type" value="Genomic_DNA"/>
</dbReference>
<accession>L8G424</accession>
<proteinExistence type="predicted"/>
<feature type="region of interest" description="Disordered" evidence="1">
    <location>
        <begin position="35"/>
        <end position="108"/>
    </location>
</feature>
<feature type="compositionally biased region" description="Polar residues" evidence="1">
    <location>
        <begin position="43"/>
        <end position="53"/>
    </location>
</feature>
<dbReference type="AlphaFoldDB" id="L8G424"/>
<evidence type="ECO:0000259" key="2">
    <source>
        <dbReference type="Pfam" id="PF25482"/>
    </source>
</evidence>
<dbReference type="OrthoDB" id="4739136at2759"/>
<dbReference type="Proteomes" id="UP000011064">
    <property type="component" value="Unassembled WGS sequence"/>
</dbReference>
<evidence type="ECO:0000256" key="1">
    <source>
        <dbReference type="SAM" id="MobiDB-lite"/>
    </source>
</evidence>
<keyword evidence="4" id="KW-1185">Reference proteome</keyword>
<feature type="domain" description="DUF7905" evidence="2">
    <location>
        <begin position="283"/>
        <end position="530"/>
    </location>
</feature>
<evidence type="ECO:0000313" key="3">
    <source>
        <dbReference type="EMBL" id="ELR08025.1"/>
    </source>
</evidence>
<organism evidence="3 4">
    <name type="scientific">Pseudogymnoascus destructans (strain ATCC MYA-4855 / 20631-21)</name>
    <name type="common">Bat white-nose syndrome fungus</name>
    <name type="synonym">Geomyces destructans</name>
    <dbReference type="NCBI Taxonomy" id="658429"/>
    <lineage>
        <taxon>Eukaryota</taxon>
        <taxon>Fungi</taxon>
        <taxon>Dikarya</taxon>
        <taxon>Ascomycota</taxon>
        <taxon>Pezizomycotina</taxon>
        <taxon>Leotiomycetes</taxon>
        <taxon>Thelebolales</taxon>
        <taxon>Thelebolaceae</taxon>
        <taxon>Pseudogymnoascus</taxon>
    </lineage>
</organism>